<reference evidence="2" key="1">
    <citation type="submission" date="2023-10" db="EMBL/GenBank/DDBJ databases">
        <title>Genome assembly of Pristionchus species.</title>
        <authorList>
            <person name="Yoshida K."/>
            <person name="Sommer R.J."/>
        </authorList>
    </citation>
    <scope>NUCLEOTIDE SEQUENCE</scope>
    <source>
        <strain evidence="2">RS5133</strain>
    </source>
</reference>
<feature type="non-terminal residue" evidence="2">
    <location>
        <position position="143"/>
    </location>
</feature>
<dbReference type="EMBL" id="BTSY01000005">
    <property type="protein sequence ID" value="GMT30337.1"/>
    <property type="molecule type" value="Genomic_DNA"/>
</dbReference>
<keyword evidence="5" id="KW-1185">Reference proteome</keyword>
<dbReference type="EMBL" id="BTSY01000002">
    <property type="protein sequence ID" value="GMT16407.1"/>
    <property type="molecule type" value="Genomic_DNA"/>
</dbReference>
<evidence type="ECO:0000313" key="1">
    <source>
        <dbReference type="EMBL" id="GMT16407.1"/>
    </source>
</evidence>
<organism evidence="2 5">
    <name type="scientific">Pristionchus fissidentatus</name>
    <dbReference type="NCBI Taxonomy" id="1538716"/>
    <lineage>
        <taxon>Eukaryota</taxon>
        <taxon>Metazoa</taxon>
        <taxon>Ecdysozoa</taxon>
        <taxon>Nematoda</taxon>
        <taxon>Chromadorea</taxon>
        <taxon>Rhabditida</taxon>
        <taxon>Rhabditina</taxon>
        <taxon>Diplogasteromorpha</taxon>
        <taxon>Diplogasteroidea</taxon>
        <taxon>Neodiplogasteridae</taxon>
        <taxon>Pristionchus</taxon>
    </lineage>
</organism>
<protein>
    <submittedName>
        <fullName evidence="2">Uncharacterized protein</fullName>
    </submittedName>
</protein>
<proteinExistence type="predicted"/>
<dbReference type="EMBL" id="BTSY01000023">
    <property type="protein sequence ID" value="GMT37037.1"/>
    <property type="molecule type" value="Genomic_DNA"/>
</dbReference>
<evidence type="ECO:0000313" key="3">
    <source>
        <dbReference type="EMBL" id="GMT30337.1"/>
    </source>
</evidence>
<accession>A0AAV5VCH2</accession>
<gene>
    <name evidence="3" type="ORF">PFISCL1PPCAC_21634</name>
    <name evidence="4" type="ORF">PFISCL1PPCAC_28334</name>
    <name evidence="1" type="ORF">PFISCL1PPCAC_7704</name>
    <name evidence="2" type="ORF">PFISCL1PPCAC_8689</name>
</gene>
<dbReference type="Proteomes" id="UP001432322">
    <property type="component" value="Unassembled WGS sequence"/>
</dbReference>
<dbReference type="EMBL" id="BTSY01000003">
    <property type="protein sequence ID" value="GMT17392.1"/>
    <property type="molecule type" value="Genomic_DNA"/>
</dbReference>
<dbReference type="AlphaFoldDB" id="A0AAV5VCH2"/>
<feature type="non-terminal residue" evidence="2">
    <location>
        <position position="1"/>
    </location>
</feature>
<evidence type="ECO:0000313" key="5">
    <source>
        <dbReference type="Proteomes" id="UP001432322"/>
    </source>
</evidence>
<sequence>YATMHSSDHTALNFTPLLDLLAKELTSICADGVAGEDLDGNPVVFSPRILSWCGDNKWYHLLIYGTLQRTRKRVNGWTNRERREWTHFLQLRYLIELIFAPLLPTDGPNLIQSTVESYLQSTIKIYGNEESEDEDDEPQPKKK</sequence>
<evidence type="ECO:0000313" key="2">
    <source>
        <dbReference type="EMBL" id="GMT17392.1"/>
    </source>
</evidence>
<evidence type="ECO:0000313" key="4">
    <source>
        <dbReference type="EMBL" id="GMT37037.1"/>
    </source>
</evidence>
<comment type="caution">
    <text evidence="2">The sequence shown here is derived from an EMBL/GenBank/DDBJ whole genome shotgun (WGS) entry which is preliminary data.</text>
</comment>
<name>A0AAV5VCH2_9BILA</name>